<accession>A0A6A6XTD5</accession>
<keyword evidence="1" id="KW-0732">Signal</keyword>
<evidence type="ECO:0000313" key="3">
    <source>
        <dbReference type="Proteomes" id="UP000799757"/>
    </source>
</evidence>
<evidence type="ECO:0000256" key="1">
    <source>
        <dbReference type="SAM" id="SignalP"/>
    </source>
</evidence>
<dbReference type="AlphaFoldDB" id="A0A6A6XTD5"/>
<proteinExistence type="predicted"/>
<feature type="chain" id="PRO_5025556333" description="Infection structure specific protein" evidence="1">
    <location>
        <begin position="18"/>
        <end position="191"/>
    </location>
</feature>
<evidence type="ECO:0000313" key="2">
    <source>
        <dbReference type="EMBL" id="KAF2799285.1"/>
    </source>
</evidence>
<name>A0A6A6XTD5_9PLEO</name>
<sequence length="191" mass="19182">MRSSIVFTTLFTATVLASPRPNVEIVQIRQVERRQDTSSIDLGDLIPSGCIFPTDIAPVPTAPLAVASAFASFTNPCAIPSITGSAASQYSSYTSALSSWAKENSAKIESWESAFKTACPLASVTLPSVSLPSNTALLSLSIASCGATLKSGGDATGTATGSGSTGAAPQQTVFAAAAGILAGFAGVVAAF</sequence>
<feature type="signal peptide" evidence="1">
    <location>
        <begin position="1"/>
        <end position="17"/>
    </location>
</feature>
<protein>
    <recommendedName>
        <fullName evidence="4">Infection structure specific protein</fullName>
    </recommendedName>
</protein>
<dbReference type="Proteomes" id="UP000799757">
    <property type="component" value="Unassembled WGS sequence"/>
</dbReference>
<evidence type="ECO:0008006" key="4">
    <source>
        <dbReference type="Google" id="ProtNLM"/>
    </source>
</evidence>
<reference evidence="2" key="1">
    <citation type="journal article" date="2020" name="Stud. Mycol.">
        <title>101 Dothideomycetes genomes: a test case for predicting lifestyles and emergence of pathogens.</title>
        <authorList>
            <person name="Haridas S."/>
            <person name="Albert R."/>
            <person name="Binder M."/>
            <person name="Bloem J."/>
            <person name="Labutti K."/>
            <person name="Salamov A."/>
            <person name="Andreopoulos B."/>
            <person name="Baker S."/>
            <person name="Barry K."/>
            <person name="Bills G."/>
            <person name="Bluhm B."/>
            <person name="Cannon C."/>
            <person name="Castanera R."/>
            <person name="Culley D."/>
            <person name="Daum C."/>
            <person name="Ezra D."/>
            <person name="Gonzalez J."/>
            <person name="Henrissat B."/>
            <person name="Kuo A."/>
            <person name="Liang C."/>
            <person name="Lipzen A."/>
            <person name="Lutzoni F."/>
            <person name="Magnuson J."/>
            <person name="Mondo S."/>
            <person name="Nolan M."/>
            <person name="Ohm R."/>
            <person name="Pangilinan J."/>
            <person name="Park H.-J."/>
            <person name="Ramirez L."/>
            <person name="Alfaro M."/>
            <person name="Sun H."/>
            <person name="Tritt A."/>
            <person name="Yoshinaga Y."/>
            <person name="Zwiers L.-H."/>
            <person name="Turgeon B."/>
            <person name="Goodwin S."/>
            <person name="Spatafora J."/>
            <person name="Crous P."/>
            <person name="Grigoriev I."/>
        </authorList>
    </citation>
    <scope>NUCLEOTIDE SEQUENCE</scope>
    <source>
        <strain evidence="2">CBS 109.77</strain>
    </source>
</reference>
<keyword evidence="3" id="KW-1185">Reference proteome</keyword>
<dbReference type="EMBL" id="MU001767">
    <property type="protein sequence ID" value="KAF2799285.1"/>
    <property type="molecule type" value="Genomic_DNA"/>
</dbReference>
<organism evidence="2 3">
    <name type="scientific">Melanomma pulvis-pyrius CBS 109.77</name>
    <dbReference type="NCBI Taxonomy" id="1314802"/>
    <lineage>
        <taxon>Eukaryota</taxon>
        <taxon>Fungi</taxon>
        <taxon>Dikarya</taxon>
        <taxon>Ascomycota</taxon>
        <taxon>Pezizomycotina</taxon>
        <taxon>Dothideomycetes</taxon>
        <taxon>Pleosporomycetidae</taxon>
        <taxon>Pleosporales</taxon>
        <taxon>Melanommataceae</taxon>
        <taxon>Melanomma</taxon>
    </lineage>
</organism>
<dbReference type="OrthoDB" id="3561078at2759"/>
<gene>
    <name evidence="2" type="ORF">K505DRAFT_321270</name>
</gene>